<proteinExistence type="predicted"/>
<protein>
    <submittedName>
        <fullName evidence="2">Cytochrome P450</fullName>
    </submittedName>
</protein>
<reference evidence="2 3" key="1">
    <citation type="submission" date="2019-04" db="EMBL/GenBank/DDBJ databases">
        <title>High contiguity whole genome sequence and gene annotation resource for two Venturia nashicola isolates.</title>
        <authorList>
            <person name="Prokchorchik M."/>
            <person name="Won K."/>
            <person name="Lee Y."/>
            <person name="Choi E.D."/>
            <person name="Segonzac C."/>
            <person name="Sohn K.H."/>
        </authorList>
    </citation>
    <scope>NUCLEOTIDE SEQUENCE [LARGE SCALE GENOMIC DNA]</scope>
    <source>
        <strain evidence="2 3">PRI2</strain>
    </source>
</reference>
<evidence type="ECO:0000256" key="1">
    <source>
        <dbReference type="SAM" id="MobiDB-lite"/>
    </source>
</evidence>
<evidence type="ECO:0000313" key="2">
    <source>
        <dbReference type="EMBL" id="TID22818.1"/>
    </source>
</evidence>
<feature type="compositionally biased region" description="Basic and acidic residues" evidence="1">
    <location>
        <begin position="119"/>
        <end position="130"/>
    </location>
</feature>
<keyword evidence="3" id="KW-1185">Reference proteome</keyword>
<dbReference type="AlphaFoldDB" id="A0A4Z1P588"/>
<gene>
    <name evidence="2" type="ORF">E6O75_ATG01992</name>
</gene>
<sequence length="149" mass="16006">MKLMAEQETLQALSKPTVLVAAPGEHLCENCGMAIQTMKSESHLSRCWGRCKQCLQKGLPCDSGKGVKFSSCSTCKKSRSKVNCECLAGTRAIAQRASSLVGLSKKTPAIIKEKPHKVPSKEQKPEDKVSHLGGTITDNSEHGVAAVRN</sequence>
<accession>A0A4Z1P588</accession>
<dbReference type="Proteomes" id="UP000298493">
    <property type="component" value="Unassembled WGS sequence"/>
</dbReference>
<name>A0A4Z1P588_9PEZI</name>
<evidence type="ECO:0000313" key="3">
    <source>
        <dbReference type="Proteomes" id="UP000298493"/>
    </source>
</evidence>
<comment type="caution">
    <text evidence="2">The sequence shown here is derived from an EMBL/GenBank/DDBJ whole genome shotgun (WGS) entry which is preliminary data.</text>
</comment>
<dbReference type="EMBL" id="SNSC02000007">
    <property type="protein sequence ID" value="TID22818.1"/>
    <property type="molecule type" value="Genomic_DNA"/>
</dbReference>
<organism evidence="2 3">
    <name type="scientific">Venturia nashicola</name>
    <dbReference type="NCBI Taxonomy" id="86259"/>
    <lineage>
        <taxon>Eukaryota</taxon>
        <taxon>Fungi</taxon>
        <taxon>Dikarya</taxon>
        <taxon>Ascomycota</taxon>
        <taxon>Pezizomycotina</taxon>
        <taxon>Dothideomycetes</taxon>
        <taxon>Pleosporomycetidae</taxon>
        <taxon>Venturiales</taxon>
        <taxon>Venturiaceae</taxon>
        <taxon>Venturia</taxon>
    </lineage>
</organism>
<feature type="region of interest" description="Disordered" evidence="1">
    <location>
        <begin position="112"/>
        <end position="149"/>
    </location>
</feature>